<evidence type="ECO:0000313" key="1">
    <source>
        <dbReference type="EMBL" id="KAJ4721751.1"/>
    </source>
</evidence>
<gene>
    <name evidence="1" type="ORF">OWV82_009405</name>
</gene>
<evidence type="ECO:0000313" key="2">
    <source>
        <dbReference type="Proteomes" id="UP001164539"/>
    </source>
</evidence>
<keyword evidence="2" id="KW-1185">Reference proteome</keyword>
<comment type="caution">
    <text evidence="1">The sequence shown here is derived from an EMBL/GenBank/DDBJ whole genome shotgun (WGS) entry which is preliminary data.</text>
</comment>
<name>A0ACC1YE37_MELAZ</name>
<organism evidence="1 2">
    <name type="scientific">Melia azedarach</name>
    <name type="common">Chinaberry tree</name>
    <dbReference type="NCBI Taxonomy" id="155640"/>
    <lineage>
        <taxon>Eukaryota</taxon>
        <taxon>Viridiplantae</taxon>
        <taxon>Streptophyta</taxon>
        <taxon>Embryophyta</taxon>
        <taxon>Tracheophyta</taxon>
        <taxon>Spermatophyta</taxon>
        <taxon>Magnoliopsida</taxon>
        <taxon>eudicotyledons</taxon>
        <taxon>Gunneridae</taxon>
        <taxon>Pentapetalae</taxon>
        <taxon>rosids</taxon>
        <taxon>malvids</taxon>
        <taxon>Sapindales</taxon>
        <taxon>Meliaceae</taxon>
        <taxon>Melia</taxon>
    </lineage>
</organism>
<reference evidence="1 2" key="1">
    <citation type="journal article" date="2023" name="Science">
        <title>Complex scaffold remodeling in plant triterpene biosynthesis.</title>
        <authorList>
            <person name="De La Pena R."/>
            <person name="Hodgson H."/>
            <person name="Liu J.C."/>
            <person name="Stephenson M.J."/>
            <person name="Martin A.C."/>
            <person name="Owen C."/>
            <person name="Harkess A."/>
            <person name="Leebens-Mack J."/>
            <person name="Jimenez L.E."/>
            <person name="Osbourn A."/>
            <person name="Sattely E.S."/>
        </authorList>
    </citation>
    <scope>NUCLEOTIDE SEQUENCE [LARGE SCALE GENOMIC DNA]</scope>
    <source>
        <strain evidence="2">cv. JPN11</strain>
        <tissue evidence="1">Leaf</tissue>
    </source>
</reference>
<accession>A0ACC1YE37</accession>
<dbReference type="EMBL" id="CM051397">
    <property type="protein sequence ID" value="KAJ4721751.1"/>
    <property type="molecule type" value="Genomic_DNA"/>
</dbReference>
<sequence length="1952" mass="220875">MAEIIVTVVIAGVSWVGKCCALCLGPSVERRIGYLREYRSNFEKLEAEVEKLKNNRTSIQQQVIAAKRNVEEIEENVQKWLERAEEIEKNAQELLERARKVVMPSDPAAAAPGGTGEDEMTAPRNRCFNGLCPDLKTRYQISKEAVALLEAIDKCLEVGKFDQISHPVVLKDPQLSIKDYEAFESRASLLTEVISSLKDPHVNIVGIYGMGGIGKTTLAKAVANHPEINKFFDSVIFVEITEKPDKMQIQRRIGEKLVGLQLSEQEDRAAKLCERLKQEKSILIILDNIWDRLDLQAIGIPCKEAKGCKLLLTSRDVDVLSSKMDSQCNFPVGFLNDAEAWNLFEKMSGRDYTKDRELESVAKKVAKKCAHLPILIVTVARALSNKPLFRWKDFLQQMGMSSSKDVRDIHASIELSYKYLENDALQKTLLLIRYANLTSADELLMYGMSLGLFDDINEEVMEGRRARVQTLVQQLKDSCLLLDGNTTLEDFSMHDVVRHVVNSIAFRDRHAFTNEQDAELKWPDESTLNAYHSVVLKDVKPGELPPVLECQHLKLLSISATNRGFRLFLYSCQDFFSRMTELKVLVLANMDLSSLPESICFLSNLQALGLYKCQLDDVAILGELTKLEILSLRNSKIKRLPAEVHHLIRLKSLDLRCTDVEVIPPNVISSLSNLEELYMDRFEWEKQGLDKARENASLSELKHLSKLTCLEIKIKDADTLPTDLSFQTLERYKITIACQNDTDWMWRINTFNSCRKFNLSLTDTNICLNAGHIMQLKGIEDLRLAGLQDMKGVLYELDRSGFPQLKYLQVEDNDNLLCIVDSMEHLTLNVFPILESLLLKNLVNLGKICRRQLTAAESSFSQLRKIAVKECHKLDNIFLLSIVRRLQLLESIDVSDCENIKCVFGIEGGDEVNNNSEVTENIKLSKLRSLRLKGLPKLRSFYSKLKIPSQQRRDEIILEDDVSVSHILFTEEVALPDLQILELREIDVQTIWQNQVAAVSSGVKNLTSLTIDGCNSLTCLFSSSIARNFIRLQYLDILRCQALQKIVVLDEGDCIEFPSLKELTIKECPKLMQFMGESTNTDHLKEITLAFFNEKVALPNLESLDLSDCDSLKCLFSSSVAKYFVRTRRLTIRKCLALEVIFDMEGVDSEDKVSAIMSQLTALDISDLPKLRHVWNKESQELVSFQNLKHIGISGCNVLKNIFPVSIASCLSQLESLNIRNCGVEEIVFVADQEGAETCTSAVDKGDCIKFSSLKRLYIQQCPKLKKFMVKNTRENELTKFPLSFFNEKVALPNLESLDLSDCDSLRCLLSSSVAKYFVRPRRLTIRKCLALEVIFDMEGVDSEDKVSAIMSQLTALDISDLPKLRHVWNKESQELVSFQNLKHIGISGCNVLKNIFPVSIASCLSQLESLNIRNCGVEEIVFVADQEGAETCTSAVDKGDCIEFPSLERLYIQQCPKLKEFMVNNTRENEFTKIPLSFFNEKVALPNLESLDLSDCDSLRCLFSSSVAKTFVRLRYLEISECLALEVIFDMEGADSEDKVSAVVSQLTELDISDLPKLRHVWNKEPQELVSFQNLKDIRISGCDVLKNIFLVSIASCLSQLESLNIRNCGVEEIVFVADQEGAETCASAVDKGDCIEFPSLERLYIQQCPKLKEFMVKHTRENELTKIPLSFFNEKVALPNLESLDLLDCDSLRCLFSSSVAKCFVRPRRLRIRKCLALEVIFDMECADSEDKVSAIMSQLTALDISDLPKLRHVWNKESRELISFHNLKDIRISGCDVLKNMFPASIVSSLSQLESLEIRNCGVEEIVFVADQEGAETCTSAVDKGDCIEFPSLKRLYIQQCPKLKEFMVKNMRENELTKIPLSFFNEKVALPNLEVLVLHKCNSLQCLFSSSTIKNFVRLQDLEISKCPDLEVVFDSLESDVDGLQKLKRVSINGCGRLKNCLSNAHCW</sequence>
<proteinExistence type="predicted"/>
<dbReference type="Proteomes" id="UP001164539">
    <property type="component" value="Chromosome 4"/>
</dbReference>
<protein>
    <submittedName>
        <fullName evidence="1">Disease resistance protein</fullName>
    </submittedName>
</protein>